<dbReference type="Gene3D" id="3.40.30.10">
    <property type="entry name" value="Glutaredoxin"/>
    <property type="match status" value="1"/>
</dbReference>
<dbReference type="GO" id="GO:0005739">
    <property type="term" value="C:mitochondrion"/>
    <property type="evidence" value="ECO:0007669"/>
    <property type="project" value="TreeGrafter"/>
</dbReference>
<dbReference type="InterPro" id="IPR002109">
    <property type="entry name" value="Glutaredoxin"/>
</dbReference>
<evidence type="ECO:0000259" key="4">
    <source>
        <dbReference type="Pfam" id="PF00462"/>
    </source>
</evidence>
<dbReference type="PANTHER" id="PTHR46185:SF1">
    <property type="entry name" value="GLUTAREDOXIN-1"/>
    <property type="match status" value="1"/>
</dbReference>
<keyword evidence="7" id="KW-1185">Reference proteome</keyword>
<dbReference type="PANTHER" id="PTHR46185">
    <property type="entry name" value="GLUTAREDOXIN-1"/>
    <property type="match status" value="1"/>
</dbReference>
<comment type="function">
    <text evidence="1">Has a glutathione-disulfide oxidoreductase activity in the presence of NADPH and glutathione reductase. Reduces low molecular weight disulfides and proteins.</text>
</comment>
<evidence type="ECO:0000256" key="3">
    <source>
        <dbReference type="ARBA" id="ARBA00013662"/>
    </source>
</evidence>
<dbReference type="Proteomes" id="UP000274756">
    <property type="component" value="Unassembled WGS sequence"/>
</dbReference>
<dbReference type="InterPro" id="IPR047185">
    <property type="entry name" value="GLRX1"/>
</dbReference>
<dbReference type="WBParaSite" id="DME_0000958001-mRNA-1">
    <property type="protein sequence ID" value="DME_0000958001-mRNA-1"/>
    <property type="gene ID" value="DME_0000958001"/>
</dbReference>
<feature type="domain" description="Glutaredoxin" evidence="4">
    <location>
        <begin position="9"/>
        <end position="62"/>
    </location>
</feature>
<protein>
    <recommendedName>
        <fullName evidence="3">Glutaredoxin-1</fullName>
    </recommendedName>
</protein>
<dbReference type="PROSITE" id="PS51354">
    <property type="entry name" value="GLUTAREDOXIN_2"/>
    <property type="match status" value="1"/>
</dbReference>
<dbReference type="PROSITE" id="PS00194">
    <property type="entry name" value="THIOREDOXIN_1"/>
    <property type="match status" value="1"/>
</dbReference>
<evidence type="ECO:0000313" key="5">
    <source>
        <dbReference type="EMBL" id="VDN53274.1"/>
    </source>
</evidence>
<dbReference type="InterPro" id="IPR036249">
    <property type="entry name" value="Thioredoxin-like_sf"/>
</dbReference>
<name>A0A0N4UNS8_DRAME</name>
<dbReference type="Proteomes" id="UP000038040">
    <property type="component" value="Unplaced"/>
</dbReference>
<evidence type="ECO:0000313" key="7">
    <source>
        <dbReference type="Proteomes" id="UP000274756"/>
    </source>
</evidence>
<evidence type="ECO:0000256" key="1">
    <source>
        <dbReference type="ARBA" id="ARBA00002549"/>
    </source>
</evidence>
<evidence type="ECO:0000313" key="8">
    <source>
        <dbReference type="WBParaSite" id="DME_0000958001-mRNA-1"/>
    </source>
</evidence>
<dbReference type="EMBL" id="UYYG01000117">
    <property type="protein sequence ID" value="VDN53274.1"/>
    <property type="molecule type" value="Genomic_DNA"/>
</dbReference>
<dbReference type="OrthoDB" id="418495at2759"/>
<dbReference type="PROSITE" id="PS00195">
    <property type="entry name" value="GLUTAREDOXIN_1"/>
    <property type="match status" value="1"/>
</dbReference>
<accession>A0A0N4UNS8</accession>
<sequence length="69" mass="7915">SDGLLYLQIVVFSKDYCPHCKKTQKAINSFQLKENSLEWIEINKRSDGDAIQDYLVEITGARVLLDLNL</sequence>
<reference evidence="5 7" key="2">
    <citation type="submission" date="2018-11" db="EMBL/GenBank/DDBJ databases">
        <authorList>
            <consortium name="Pathogen Informatics"/>
        </authorList>
    </citation>
    <scope>NUCLEOTIDE SEQUENCE [LARGE SCALE GENOMIC DNA]</scope>
</reference>
<dbReference type="Pfam" id="PF00462">
    <property type="entry name" value="Glutaredoxin"/>
    <property type="match status" value="1"/>
</dbReference>
<dbReference type="InterPro" id="IPR011767">
    <property type="entry name" value="GLR_AS"/>
</dbReference>
<reference evidence="8" key="1">
    <citation type="submission" date="2017-02" db="UniProtKB">
        <authorList>
            <consortium name="WormBaseParasite"/>
        </authorList>
    </citation>
    <scope>IDENTIFICATION</scope>
</reference>
<dbReference type="SUPFAM" id="SSF52833">
    <property type="entry name" value="Thioredoxin-like"/>
    <property type="match status" value="1"/>
</dbReference>
<evidence type="ECO:0000313" key="6">
    <source>
        <dbReference type="Proteomes" id="UP000038040"/>
    </source>
</evidence>
<organism evidence="6 8">
    <name type="scientific">Dracunculus medinensis</name>
    <name type="common">Guinea worm</name>
    <dbReference type="NCBI Taxonomy" id="318479"/>
    <lineage>
        <taxon>Eukaryota</taxon>
        <taxon>Metazoa</taxon>
        <taxon>Ecdysozoa</taxon>
        <taxon>Nematoda</taxon>
        <taxon>Chromadorea</taxon>
        <taxon>Rhabditida</taxon>
        <taxon>Spirurina</taxon>
        <taxon>Dracunculoidea</taxon>
        <taxon>Dracunculidae</taxon>
        <taxon>Dracunculus</taxon>
    </lineage>
</organism>
<gene>
    <name evidence="5" type="ORF">DME_LOCUS3247</name>
</gene>
<dbReference type="GO" id="GO:0015038">
    <property type="term" value="F:glutathione disulfide oxidoreductase activity"/>
    <property type="evidence" value="ECO:0007669"/>
    <property type="project" value="TreeGrafter"/>
</dbReference>
<dbReference type="InterPro" id="IPR017937">
    <property type="entry name" value="Thioredoxin_CS"/>
</dbReference>
<dbReference type="AlphaFoldDB" id="A0A0N4UNS8"/>
<evidence type="ECO:0000256" key="2">
    <source>
        <dbReference type="ARBA" id="ARBA00007787"/>
    </source>
</evidence>
<comment type="similarity">
    <text evidence="2">Belongs to the glutaredoxin family.</text>
</comment>
<proteinExistence type="inferred from homology"/>
<dbReference type="STRING" id="318479.A0A0N4UNS8"/>